<protein>
    <submittedName>
        <fullName evidence="1">Kinesin-related protein3</fullName>
    </submittedName>
</protein>
<dbReference type="SUPFAM" id="SSF47576">
    <property type="entry name" value="Calponin-homology domain, CH-domain"/>
    <property type="match status" value="1"/>
</dbReference>
<dbReference type="PROSITE" id="PS50021">
    <property type="entry name" value="CH"/>
    <property type="match status" value="1"/>
</dbReference>
<organism evidence="1">
    <name type="scientific">Zea mays</name>
    <name type="common">Maize</name>
    <dbReference type="NCBI Taxonomy" id="4577"/>
    <lineage>
        <taxon>Eukaryota</taxon>
        <taxon>Viridiplantae</taxon>
        <taxon>Streptophyta</taxon>
        <taxon>Embryophyta</taxon>
        <taxon>Tracheophyta</taxon>
        <taxon>Spermatophyta</taxon>
        <taxon>Magnoliopsida</taxon>
        <taxon>Liliopsida</taxon>
        <taxon>Poales</taxon>
        <taxon>Poaceae</taxon>
        <taxon>PACMAD clade</taxon>
        <taxon>Panicoideae</taxon>
        <taxon>Andropogonodae</taxon>
        <taxon>Andropogoneae</taxon>
        <taxon>Tripsacinae</taxon>
        <taxon>Zea</taxon>
    </lineage>
</organism>
<dbReference type="InterPro" id="IPR036872">
    <property type="entry name" value="CH_dom_sf"/>
</dbReference>
<dbReference type="EMBL" id="CM000784">
    <property type="protein sequence ID" value="AQK94911.1"/>
    <property type="molecule type" value="Genomic_DNA"/>
</dbReference>
<dbReference type="PRINTS" id="PR00888">
    <property type="entry name" value="SM22CALPONIN"/>
</dbReference>
<proteinExistence type="predicted"/>
<name>A0A1D6FU16_MAIZE</name>
<dbReference type="Gene3D" id="1.10.418.10">
    <property type="entry name" value="Calponin-like domain"/>
    <property type="match status" value="1"/>
</dbReference>
<evidence type="ECO:0000313" key="1">
    <source>
        <dbReference type="EMBL" id="AQK94911.1"/>
    </source>
</evidence>
<dbReference type="Pfam" id="PF00307">
    <property type="entry name" value="CH"/>
    <property type="match status" value="1"/>
</dbReference>
<dbReference type="SMART" id="SM00033">
    <property type="entry name" value="CH"/>
    <property type="match status" value="1"/>
</dbReference>
<dbReference type="AlphaFoldDB" id="A0A1D6FU16"/>
<dbReference type="InterPro" id="IPR001715">
    <property type="entry name" value="CH_dom"/>
</dbReference>
<sequence>MGSVDGRGVEGIHEANRRAQLIGWMNALLPEFSLPPDSSSEELRELLSDGVVLCRLVNTLIPGVLEGSWEGYAPSDQRLGNVKKFLSVVSDMGLPGFSLKDLDEVRVPLSVVTHTKVGMHARTLDCHTFEAQLLLHGCCF</sequence>
<accession>A0A1D6FU16</accession>
<dbReference type="FunFam" id="1.10.418.10:FF:000065">
    <property type="entry name" value="p-loop nucleoside triphosphate hydrolase superfamily protein with CH (Calponin Homology) domain"/>
    <property type="match status" value="1"/>
</dbReference>
<gene>
    <name evidence="1" type="ORF">ZEAMMB73_Zm00001d010790</name>
</gene>
<dbReference type="InterPro" id="IPR003096">
    <property type="entry name" value="SM22_calponin"/>
</dbReference>
<reference evidence="1" key="1">
    <citation type="submission" date="2015-12" db="EMBL/GenBank/DDBJ databases">
        <title>Update maize B73 reference genome by single molecule sequencing technologies.</title>
        <authorList>
            <consortium name="Maize Genome Sequencing Project"/>
            <person name="Ware D."/>
        </authorList>
    </citation>
    <scope>NUCLEOTIDE SEQUENCE</scope>
    <source>
        <tissue evidence="1">Seedling</tissue>
    </source>
</reference>